<dbReference type="Proteomes" id="UP000267606">
    <property type="component" value="Unassembled WGS sequence"/>
</dbReference>
<dbReference type="EMBL" id="UZAJ01016871">
    <property type="protein sequence ID" value="VDO77491.1"/>
    <property type="molecule type" value="Genomic_DNA"/>
</dbReference>
<organism evidence="4">
    <name type="scientific">Onchocerca flexuosa</name>
    <dbReference type="NCBI Taxonomy" id="387005"/>
    <lineage>
        <taxon>Eukaryota</taxon>
        <taxon>Metazoa</taxon>
        <taxon>Ecdysozoa</taxon>
        <taxon>Nematoda</taxon>
        <taxon>Chromadorea</taxon>
        <taxon>Rhabditida</taxon>
        <taxon>Spirurina</taxon>
        <taxon>Spiruromorpha</taxon>
        <taxon>Filarioidea</taxon>
        <taxon>Onchocercidae</taxon>
        <taxon>Onchocerca</taxon>
    </lineage>
</organism>
<name>A0A183HVQ9_9BILA</name>
<dbReference type="WBParaSite" id="OFLC_0001157101-mRNA-1">
    <property type="protein sequence ID" value="OFLC_0001157101-mRNA-1"/>
    <property type="gene ID" value="OFLC_0001157101"/>
</dbReference>
<reference evidence="2 3" key="2">
    <citation type="submission" date="2018-11" db="EMBL/GenBank/DDBJ databases">
        <authorList>
            <consortium name="Pathogen Informatics"/>
        </authorList>
    </citation>
    <scope>NUCLEOTIDE SEQUENCE [LARGE SCALE GENOMIC DNA]</scope>
</reference>
<dbReference type="AlphaFoldDB" id="A0A183HVQ9"/>
<gene>
    <name evidence="2" type="ORF">OFLC_LOCUS11576</name>
</gene>
<protein>
    <submittedName>
        <fullName evidence="4">TORC_N domain-containing protein</fullName>
    </submittedName>
</protein>
<evidence type="ECO:0000313" key="3">
    <source>
        <dbReference type="Proteomes" id="UP000267606"/>
    </source>
</evidence>
<evidence type="ECO:0000256" key="1">
    <source>
        <dbReference type="SAM" id="MobiDB-lite"/>
    </source>
</evidence>
<dbReference type="STRING" id="387005.A0A183HVQ9"/>
<evidence type="ECO:0000313" key="4">
    <source>
        <dbReference type="WBParaSite" id="OFLC_0001157101-mRNA-1"/>
    </source>
</evidence>
<proteinExistence type="predicted"/>
<evidence type="ECO:0000313" key="2">
    <source>
        <dbReference type="EMBL" id="VDO77491.1"/>
    </source>
</evidence>
<feature type="region of interest" description="Disordered" evidence="1">
    <location>
        <begin position="42"/>
        <end position="84"/>
    </location>
</feature>
<keyword evidence="3" id="KW-1185">Reference proteome</keyword>
<reference evidence="4" key="1">
    <citation type="submission" date="2016-06" db="UniProtKB">
        <authorList>
            <consortium name="WormBaseParasite"/>
        </authorList>
    </citation>
    <scope>IDENTIFICATION</scope>
</reference>
<sequence>MCIRNLRAVISNDFSQRSKNDSIRMVQQSGISSTSELNKILPDKTDSTDWKPSSQIVGSDLGLSSVDKSTSSRNQSNDSDISTNLNQSFAMTDNSLTPVSLLNNRLPNSDAEFAAIMGILGDADLNSLKESYPLTSLIAFLFT</sequence>
<accession>A0A183HVQ9</accession>
<feature type="compositionally biased region" description="Polar residues" evidence="1">
    <location>
        <begin position="66"/>
        <end position="84"/>
    </location>
</feature>